<proteinExistence type="predicted"/>
<dbReference type="EMBL" id="CAJOBB010000210">
    <property type="protein sequence ID" value="CAF3611516.1"/>
    <property type="molecule type" value="Genomic_DNA"/>
</dbReference>
<dbReference type="EMBL" id="CAJNOE010000078">
    <property type="protein sequence ID" value="CAF0872160.1"/>
    <property type="molecule type" value="Genomic_DNA"/>
</dbReference>
<dbReference type="AlphaFoldDB" id="A0A813XMU3"/>
<name>A0A813XMU3_9BILA</name>
<accession>A0A813XMU3</accession>
<gene>
    <name evidence="1" type="ORF">IZO911_LOCUS10718</name>
    <name evidence="2" type="ORF">KXQ929_LOCUS5664</name>
</gene>
<evidence type="ECO:0000313" key="1">
    <source>
        <dbReference type="EMBL" id="CAF0872160.1"/>
    </source>
</evidence>
<dbReference type="Proteomes" id="UP000663860">
    <property type="component" value="Unassembled WGS sequence"/>
</dbReference>
<evidence type="ECO:0000313" key="2">
    <source>
        <dbReference type="EMBL" id="CAF3611516.1"/>
    </source>
</evidence>
<comment type="caution">
    <text evidence="1">The sequence shown here is derived from an EMBL/GenBank/DDBJ whole genome shotgun (WGS) entry which is preliminary data.</text>
</comment>
<evidence type="ECO:0000313" key="3">
    <source>
        <dbReference type="Proteomes" id="UP000663860"/>
    </source>
</evidence>
<organism evidence="1 3">
    <name type="scientific">Adineta steineri</name>
    <dbReference type="NCBI Taxonomy" id="433720"/>
    <lineage>
        <taxon>Eukaryota</taxon>
        <taxon>Metazoa</taxon>
        <taxon>Spiralia</taxon>
        <taxon>Gnathifera</taxon>
        <taxon>Rotifera</taxon>
        <taxon>Eurotatoria</taxon>
        <taxon>Bdelloidea</taxon>
        <taxon>Adinetida</taxon>
        <taxon>Adinetidae</taxon>
        <taxon>Adineta</taxon>
    </lineage>
</organism>
<dbReference type="Proteomes" id="UP000663868">
    <property type="component" value="Unassembled WGS sequence"/>
</dbReference>
<sequence length="319" mass="37593">MEENIYSYPIYQQQQQDDFLQSPVYNNNIMTTDDTWQLSSLNNHSNSNQYHTMYNNQLEYQSLSSSNISPTYLIDPNRFLFTNNQPSDGYFIQSMDDITDSDTYQYSHPMYTEANIDTSSSSTWNFETTKIPDHNNSNIRVQHSCEVPLINITKSDRKDCMVQTKTTSQPVLIQVNHLLEQLNHDLTYNQLSTSSAYENLLQLLDLPSIISINFDYHSLYMNAIHIWRQQFSQYSSELFANILFNNRFAVILFLFYSIMFIKENESITNINFHKLINILQQEINHITDIDYRLACRVKALFMKCYITLAQYYPHSNYNS</sequence>
<protein>
    <submittedName>
        <fullName evidence="1">Uncharacterized protein</fullName>
    </submittedName>
</protein>
<reference evidence="1" key="1">
    <citation type="submission" date="2021-02" db="EMBL/GenBank/DDBJ databases">
        <authorList>
            <person name="Nowell W R."/>
        </authorList>
    </citation>
    <scope>NUCLEOTIDE SEQUENCE</scope>
</reference>